<protein>
    <submittedName>
        <fullName evidence="3">Uncharacterized protein</fullName>
    </submittedName>
</protein>
<gene>
    <name evidence="3" type="ORF">Air01nite_02530</name>
</gene>
<dbReference type="PROSITE" id="PS51257">
    <property type="entry name" value="PROKAR_LIPOPROTEIN"/>
    <property type="match status" value="1"/>
</dbReference>
<proteinExistence type="predicted"/>
<keyword evidence="2" id="KW-0732">Signal</keyword>
<dbReference type="EMBL" id="BONC01000001">
    <property type="protein sequence ID" value="GIF54158.1"/>
    <property type="molecule type" value="Genomic_DNA"/>
</dbReference>
<feature type="signal peptide" evidence="2">
    <location>
        <begin position="1"/>
        <end position="20"/>
    </location>
</feature>
<feature type="region of interest" description="Disordered" evidence="1">
    <location>
        <begin position="147"/>
        <end position="172"/>
    </location>
</feature>
<comment type="caution">
    <text evidence="3">The sequence shown here is derived from an EMBL/GenBank/DDBJ whole genome shotgun (WGS) entry which is preliminary data.</text>
</comment>
<dbReference type="RefSeq" id="WP_203699866.1">
    <property type="nucleotide sequence ID" value="NZ_BAAALU010000017.1"/>
</dbReference>
<sequence>MHGGRRVVLTSVCLMATVVACVLGAVAVRGQLGDRDGDAVARDNVEEVAQDVGADLGQGPGFGWAEDAARDRIPREYAGGNSVDPWTAELTPLGWAGRTWGSEQATVDVRISVRVGEFVPAAVGAQGHSAGQATRCYRFRRELHRPPTRREIDCPDRSVTPPVPRPSPVPRLPDDIRNRLESALRAATPEILQASVLSVIPEPYLFADTAVEQGTLVAAVGVRGEPLCFLLVKTPDGEVHAPAYDPKALRPGGPGCSTKLFTR</sequence>
<feature type="compositionally biased region" description="Basic and acidic residues" evidence="1">
    <location>
        <begin position="147"/>
        <end position="156"/>
    </location>
</feature>
<reference evidence="3 4" key="1">
    <citation type="submission" date="2021-01" db="EMBL/GenBank/DDBJ databases">
        <title>Whole genome shotgun sequence of Asanoa iriomotensis NBRC 100142.</title>
        <authorList>
            <person name="Komaki H."/>
            <person name="Tamura T."/>
        </authorList>
    </citation>
    <scope>NUCLEOTIDE SEQUENCE [LARGE SCALE GENOMIC DNA]</scope>
    <source>
        <strain evidence="3 4">NBRC 100142</strain>
    </source>
</reference>
<name>A0ABQ4BUF0_9ACTN</name>
<evidence type="ECO:0000256" key="2">
    <source>
        <dbReference type="SAM" id="SignalP"/>
    </source>
</evidence>
<evidence type="ECO:0000256" key="1">
    <source>
        <dbReference type="SAM" id="MobiDB-lite"/>
    </source>
</evidence>
<organism evidence="3 4">
    <name type="scientific">Asanoa iriomotensis</name>
    <dbReference type="NCBI Taxonomy" id="234613"/>
    <lineage>
        <taxon>Bacteria</taxon>
        <taxon>Bacillati</taxon>
        <taxon>Actinomycetota</taxon>
        <taxon>Actinomycetes</taxon>
        <taxon>Micromonosporales</taxon>
        <taxon>Micromonosporaceae</taxon>
        <taxon>Asanoa</taxon>
    </lineage>
</organism>
<dbReference type="Proteomes" id="UP000624325">
    <property type="component" value="Unassembled WGS sequence"/>
</dbReference>
<evidence type="ECO:0000313" key="4">
    <source>
        <dbReference type="Proteomes" id="UP000624325"/>
    </source>
</evidence>
<keyword evidence="4" id="KW-1185">Reference proteome</keyword>
<feature type="compositionally biased region" description="Pro residues" evidence="1">
    <location>
        <begin position="161"/>
        <end position="171"/>
    </location>
</feature>
<evidence type="ECO:0000313" key="3">
    <source>
        <dbReference type="EMBL" id="GIF54158.1"/>
    </source>
</evidence>
<accession>A0ABQ4BUF0</accession>
<feature type="chain" id="PRO_5047243319" evidence="2">
    <location>
        <begin position="21"/>
        <end position="263"/>
    </location>
</feature>